<dbReference type="EMBL" id="JAMDHD010000029">
    <property type="protein sequence ID" value="MDD0987033.1"/>
    <property type="molecule type" value="Genomic_DNA"/>
</dbReference>
<dbReference type="RefSeq" id="WP_169960327.1">
    <property type="nucleotide sequence ID" value="NZ_JAMDGQ010000073.1"/>
</dbReference>
<organism evidence="1 2">
    <name type="scientific">Pseudomonas shahriarae</name>
    <dbReference type="NCBI Taxonomy" id="2745512"/>
    <lineage>
        <taxon>Bacteria</taxon>
        <taxon>Pseudomonadati</taxon>
        <taxon>Pseudomonadota</taxon>
        <taxon>Gammaproteobacteria</taxon>
        <taxon>Pseudomonadales</taxon>
        <taxon>Pseudomonadaceae</taxon>
        <taxon>Pseudomonas</taxon>
    </lineage>
</organism>
<proteinExistence type="predicted"/>
<evidence type="ECO:0000313" key="2">
    <source>
        <dbReference type="Proteomes" id="UP001148189"/>
    </source>
</evidence>
<keyword evidence="2" id="KW-1185">Reference proteome</keyword>
<name>A0ABT5NFR6_9PSED</name>
<sequence length="141" mass="15459">MSNSTRTRVVKGNARSTGTMQATVTIDNTPGTDFVADFVWYGRLQDSVHLYGDHGTAPNPTAIEAALQAGTPSGKYQLGDAELRVLDFYTLDSSTPWITREGHVDVTFSPDGKRAEGTMFIKAIRERKTLTASVKFDMKNL</sequence>
<comment type="caution">
    <text evidence="1">The sequence shown here is derived from an EMBL/GenBank/DDBJ whole genome shotgun (WGS) entry which is preliminary data.</text>
</comment>
<accession>A0ABT5NFR6</accession>
<evidence type="ECO:0000313" key="1">
    <source>
        <dbReference type="EMBL" id="MDD0987033.1"/>
    </source>
</evidence>
<dbReference type="Proteomes" id="UP001148189">
    <property type="component" value="Unassembled WGS sequence"/>
</dbReference>
<gene>
    <name evidence="1" type="ORF">M5G21_18910</name>
</gene>
<reference evidence="1" key="1">
    <citation type="submission" date="2022-05" db="EMBL/GenBank/DDBJ databases">
        <title>Novel Pseudomonas spp. Isolated from a Rainbow Trout Aquaculture Facility.</title>
        <authorList>
            <person name="Testerman T."/>
            <person name="Graf J."/>
        </authorList>
    </citation>
    <scope>NUCLEOTIDE SEQUENCE</scope>
    <source>
        <strain evidence="1">ID1050</strain>
    </source>
</reference>
<protein>
    <submittedName>
        <fullName evidence="1">Cytochrome c oxidase assembly factor 1 family protein</fullName>
    </submittedName>
</protein>